<reference evidence="2" key="1">
    <citation type="journal article" date="2019" name="Int. J. Syst. Evol. Microbiol.">
        <title>The Global Catalogue of Microorganisms (GCM) 10K type strain sequencing project: providing services to taxonomists for standard genome sequencing and annotation.</title>
        <authorList>
            <consortium name="The Broad Institute Genomics Platform"/>
            <consortium name="The Broad Institute Genome Sequencing Center for Infectious Disease"/>
            <person name="Wu L."/>
            <person name="Ma J."/>
        </authorList>
    </citation>
    <scope>NUCLEOTIDE SEQUENCE [LARGE SCALE GENOMIC DNA]</scope>
    <source>
        <strain evidence="2">CCUG 42722</strain>
    </source>
</reference>
<sequence>MGILTNYFIAASDAEAAGYLEGGVHGQGLPDGHVLESKGVDPYVALGTLTTFLTDRTSAGVTADSVTVTFSMDTGAVVARVQPSLLDALAGADEGALLDAAEAGSRTEELRTEDPAPLAAFLHDLARLARTAAAERAGVYCWASP</sequence>
<evidence type="ECO:0000313" key="2">
    <source>
        <dbReference type="Proteomes" id="UP001596011"/>
    </source>
</evidence>
<evidence type="ECO:0000313" key="1">
    <source>
        <dbReference type="EMBL" id="MFC4629467.1"/>
    </source>
</evidence>
<keyword evidence="2" id="KW-1185">Reference proteome</keyword>
<proteinExistence type="predicted"/>
<organism evidence="1 2">
    <name type="scientific">Promicromonospora alba</name>
    <dbReference type="NCBI Taxonomy" id="1616110"/>
    <lineage>
        <taxon>Bacteria</taxon>
        <taxon>Bacillati</taxon>
        <taxon>Actinomycetota</taxon>
        <taxon>Actinomycetes</taxon>
        <taxon>Micrococcales</taxon>
        <taxon>Promicromonosporaceae</taxon>
        <taxon>Promicromonospora</taxon>
    </lineage>
</organism>
<gene>
    <name evidence="1" type="ORF">ACFO6V_14575</name>
</gene>
<name>A0ABV9HH29_9MICO</name>
<evidence type="ECO:0008006" key="3">
    <source>
        <dbReference type="Google" id="ProtNLM"/>
    </source>
</evidence>
<dbReference type="RefSeq" id="WP_377136510.1">
    <property type="nucleotide sequence ID" value="NZ_JBHSFI010000004.1"/>
</dbReference>
<accession>A0ABV9HH29</accession>
<comment type="caution">
    <text evidence="1">The sequence shown here is derived from an EMBL/GenBank/DDBJ whole genome shotgun (WGS) entry which is preliminary data.</text>
</comment>
<dbReference type="EMBL" id="JBHSFI010000004">
    <property type="protein sequence ID" value="MFC4629467.1"/>
    <property type="molecule type" value="Genomic_DNA"/>
</dbReference>
<dbReference type="Proteomes" id="UP001596011">
    <property type="component" value="Unassembled WGS sequence"/>
</dbReference>
<protein>
    <recommendedName>
        <fullName evidence="3">DUF1877 family protein</fullName>
    </recommendedName>
</protein>